<evidence type="ECO:0000256" key="1">
    <source>
        <dbReference type="SAM" id="Coils"/>
    </source>
</evidence>
<name>B4L5I8_DROMO</name>
<feature type="coiled-coil region" evidence="1">
    <location>
        <begin position="153"/>
        <end position="180"/>
    </location>
</feature>
<feature type="compositionally biased region" description="Pro residues" evidence="2">
    <location>
        <begin position="122"/>
        <end position="136"/>
    </location>
</feature>
<dbReference type="OrthoDB" id="8192965at2759"/>
<dbReference type="PhylomeDB" id="B4L5I8"/>
<dbReference type="eggNOG" id="KOG2026">
    <property type="taxonomic scope" value="Eukaryota"/>
</dbReference>
<dbReference type="AlphaFoldDB" id="B4L5I8"/>
<dbReference type="KEGG" id="dmo:Dmoj_GI21735"/>
<sequence>MSEQVSYEEECQRAELLGLQPPDKAEFERKRSARLEQQLAEQEAAEAVMLEQQGESLRSAGGKLDELNSILSSTQQRLNRFKQTACGSLTNIFTRGGSLSGASGASASMDVPGYSMEQSAEPPQPPVQRQPQPMAPPTAAEVAAAKAAKRAMMDSQLDKLDSLINKADNAELAMSEQTKQMRRIAK</sequence>
<protein>
    <recommendedName>
        <fullName evidence="5">t-SNARE coiled-coil homology domain-containing protein</fullName>
    </recommendedName>
</protein>
<evidence type="ECO:0000313" key="4">
    <source>
        <dbReference type="Proteomes" id="UP000009192"/>
    </source>
</evidence>
<keyword evidence="4" id="KW-1185">Reference proteome</keyword>
<gene>
    <name evidence="3" type="primary">Dmoj\GI21735</name>
    <name evidence="3" type="ORF">Dmoj_GI21735</name>
</gene>
<evidence type="ECO:0000256" key="2">
    <source>
        <dbReference type="SAM" id="MobiDB-lite"/>
    </source>
</evidence>
<keyword evidence="1" id="KW-0175">Coiled coil</keyword>
<feature type="compositionally biased region" description="Low complexity" evidence="2">
    <location>
        <begin position="96"/>
        <end position="108"/>
    </location>
</feature>
<dbReference type="Proteomes" id="UP000009192">
    <property type="component" value="Unassembled WGS sequence"/>
</dbReference>
<evidence type="ECO:0008006" key="5">
    <source>
        <dbReference type="Google" id="ProtNLM"/>
    </source>
</evidence>
<proteinExistence type="predicted"/>
<accession>B4L5I8</accession>
<feature type="compositionally biased region" description="Low complexity" evidence="2">
    <location>
        <begin position="137"/>
        <end position="146"/>
    </location>
</feature>
<feature type="coiled-coil region" evidence="1">
    <location>
        <begin position="25"/>
        <end position="84"/>
    </location>
</feature>
<dbReference type="InParanoid" id="B4L5I8"/>
<feature type="region of interest" description="Disordered" evidence="2">
    <location>
        <begin position="94"/>
        <end position="147"/>
    </location>
</feature>
<dbReference type="EMBL" id="CH933811">
    <property type="protein sequence ID" value="EDW06447.1"/>
    <property type="molecule type" value="Genomic_DNA"/>
</dbReference>
<dbReference type="OMA" id="EDYQHAC"/>
<reference evidence="3 4" key="1">
    <citation type="journal article" date="2007" name="Nature">
        <title>Evolution of genes and genomes on the Drosophila phylogeny.</title>
        <authorList>
            <consortium name="Drosophila 12 Genomes Consortium"/>
            <person name="Clark A.G."/>
            <person name="Eisen M.B."/>
            <person name="Smith D.R."/>
            <person name="Bergman C.M."/>
            <person name="Oliver B."/>
            <person name="Markow T.A."/>
            <person name="Kaufman T.C."/>
            <person name="Kellis M."/>
            <person name="Gelbart W."/>
            <person name="Iyer V.N."/>
            <person name="Pollard D.A."/>
            <person name="Sackton T.B."/>
            <person name="Larracuente A.M."/>
            <person name="Singh N.D."/>
            <person name="Abad J.P."/>
            <person name="Abt D.N."/>
            <person name="Adryan B."/>
            <person name="Aguade M."/>
            <person name="Akashi H."/>
            <person name="Anderson W.W."/>
            <person name="Aquadro C.F."/>
            <person name="Ardell D.H."/>
            <person name="Arguello R."/>
            <person name="Artieri C.G."/>
            <person name="Barbash D.A."/>
            <person name="Barker D."/>
            <person name="Barsanti P."/>
            <person name="Batterham P."/>
            <person name="Batzoglou S."/>
            <person name="Begun D."/>
            <person name="Bhutkar A."/>
            <person name="Blanco E."/>
            <person name="Bosak S.A."/>
            <person name="Bradley R.K."/>
            <person name="Brand A.D."/>
            <person name="Brent M.R."/>
            <person name="Brooks A.N."/>
            <person name="Brown R.H."/>
            <person name="Butlin R.K."/>
            <person name="Caggese C."/>
            <person name="Calvi B.R."/>
            <person name="Bernardo de Carvalho A."/>
            <person name="Caspi A."/>
            <person name="Castrezana S."/>
            <person name="Celniker S.E."/>
            <person name="Chang J.L."/>
            <person name="Chapple C."/>
            <person name="Chatterji S."/>
            <person name="Chinwalla A."/>
            <person name="Civetta A."/>
            <person name="Clifton S.W."/>
            <person name="Comeron J.M."/>
            <person name="Costello J.C."/>
            <person name="Coyne J.A."/>
            <person name="Daub J."/>
            <person name="David R.G."/>
            <person name="Delcher A.L."/>
            <person name="Delehaunty K."/>
            <person name="Do C.B."/>
            <person name="Ebling H."/>
            <person name="Edwards K."/>
            <person name="Eickbush T."/>
            <person name="Evans J.D."/>
            <person name="Filipski A."/>
            <person name="Findeiss S."/>
            <person name="Freyhult E."/>
            <person name="Fulton L."/>
            <person name="Fulton R."/>
            <person name="Garcia A.C."/>
            <person name="Gardiner A."/>
            <person name="Garfield D.A."/>
            <person name="Garvin B.E."/>
            <person name="Gibson G."/>
            <person name="Gilbert D."/>
            <person name="Gnerre S."/>
            <person name="Godfrey J."/>
            <person name="Good R."/>
            <person name="Gotea V."/>
            <person name="Gravely B."/>
            <person name="Greenberg A.J."/>
            <person name="Griffiths-Jones S."/>
            <person name="Gross S."/>
            <person name="Guigo R."/>
            <person name="Gustafson E.A."/>
            <person name="Haerty W."/>
            <person name="Hahn M.W."/>
            <person name="Halligan D.L."/>
            <person name="Halpern A.L."/>
            <person name="Halter G.M."/>
            <person name="Han M.V."/>
            <person name="Heger A."/>
            <person name="Hillier L."/>
            <person name="Hinrichs A.S."/>
            <person name="Holmes I."/>
            <person name="Hoskins R.A."/>
            <person name="Hubisz M.J."/>
            <person name="Hultmark D."/>
            <person name="Huntley M.A."/>
            <person name="Jaffe D.B."/>
            <person name="Jagadeeshan S."/>
            <person name="Jeck W.R."/>
            <person name="Johnson J."/>
            <person name="Jones C.D."/>
            <person name="Jordan W.C."/>
            <person name="Karpen G.H."/>
            <person name="Kataoka E."/>
            <person name="Keightley P.D."/>
            <person name="Kheradpour P."/>
            <person name="Kirkness E.F."/>
            <person name="Koerich L.B."/>
            <person name="Kristiansen K."/>
            <person name="Kudrna D."/>
            <person name="Kulathinal R.J."/>
            <person name="Kumar S."/>
            <person name="Kwok R."/>
            <person name="Lander E."/>
            <person name="Langley C.H."/>
            <person name="Lapoint R."/>
            <person name="Lazzaro B.P."/>
            <person name="Lee S.J."/>
            <person name="Levesque L."/>
            <person name="Li R."/>
            <person name="Lin C.F."/>
            <person name="Lin M.F."/>
            <person name="Lindblad-Toh K."/>
            <person name="Llopart A."/>
            <person name="Long M."/>
            <person name="Low L."/>
            <person name="Lozovsky E."/>
            <person name="Lu J."/>
            <person name="Luo M."/>
            <person name="Machado C.A."/>
            <person name="Makalowski W."/>
            <person name="Marzo M."/>
            <person name="Matsuda M."/>
            <person name="Matzkin L."/>
            <person name="McAllister B."/>
            <person name="McBride C.S."/>
            <person name="McKernan B."/>
            <person name="McKernan K."/>
            <person name="Mendez-Lago M."/>
            <person name="Minx P."/>
            <person name="Mollenhauer M.U."/>
            <person name="Montooth K."/>
            <person name="Mount S.M."/>
            <person name="Mu X."/>
            <person name="Myers E."/>
            <person name="Negre B."/>
            <person name="Newfeld S."/>
            <person name="Nielsen R."/>
            <person name="Noor M.A."/>
            <person name="O'Grady P."/>
            <person name="Pachter L."/>
            <person name="Papaceit M."/>
            <person name="Parisi M.J."/>
            <person name="Parisi M."/>
            <person name="Parts L."/>
            <person name="Pedersen J.S."/>
            <person name="Pesole G."/>
            <person name="Phillippy A.M."/>
            <person name="Ponting C.P."/>
            <person name="Pop M."/>
            <person name="Porcelli D."/>
            <person name="Powell J.R."/>
            <person name="Prohaska S."/>
            <person name="Pruitt K."/>
            <person name="Puig M."/>
            <person name="Quesneville H."/>
            <person name="Ram K.R."/>
            <person name="Rand D."/>
            <person name="Rasmussen M.D."/>
            <person name="Reed L.K."/>
            <person name="Reenan R."/>
            <person name="Reily A."/>
            <person name="Remington K.A."/>
            <person name="Rieger T.T."/>
            <person name="Ritchie M.G."/>
            <person name="Robin C."/>
            <person name="Rogers Y.H."/>
            <person name="Rohde C."/>
            <person name="Rozas J."/>
            <person name="Rubenfield M.J."/>
            <person name="Ruiz A."/>
            <person name="Russo S."/>
            <person name="Salzberg S.L."/>
            <person name="Sanchez-Gracia A."/>
            <person name="Saranga D.J."/>
            <person name="Sato H."/>
            <person name="Schaeffer S.W."/>
            <person name="Schatz M.C."/>
            <person name="Schlenke T."/>
            <person name="Schwartz R."/>
            <person name="Segarra C."/>
            <person name="Singh R.S."/>
            <person name="Sirot L."/>
            <person name="Sirota M."/>
            <person name="Sisneros N.B."/>
            <person name="Smith C.D."/>
            <person name="Smith T.F."/>
            <person name="Spieth J."/>
            <person name="Stage D.E."/>
            <person name="Stark A."/>
            <person name="Stephan W."/>
            <person name="Strausberg R.L."/>
            <person name="Strempel S."/>
            <person name="Sturgill D."/>
            <person name="Sutton G."/>
            <person name="Sutton G.G."/>
            <person name="Tao W."/>
            <person name="Teichmann S."/>
            <person name="Tobari Y.N."/>
            <person name="Tomimura Y."/>
            <person name="Tsolas J.M."/>
            <person name="Valente V.L."/>
            <person name="Venter E."/>
            <person name="Venter J.C."/>
            <person name="Vicario S."/>
            <person name="Vieira F.G."/>
            <person name="Vilella A.J."/>
            <person name="Villasante A."/>
            <person name="Walenz B."/>
            <person name="Wang J."/>
            <person name="Wasserman M."/>
            <person name="Watts T."/>
            <person name="Wilson D."/>
            <person name="Wilson R.K."/>
            <person name="Wing R.A."/>
            <person name="Wolfner M.F."/>
            <person name="Wong A."/>
            <person name="Wong G.K."/>
            <person name="Wu C.I."/>
            <person name="Wu G."/>
            <person name="Yamamoto D."/>
            <person name="Yang H.P."/>
            <person name="Yang S.P."/>
            <person name="Yorke J.A."/>
            <person name="Yoshida K."/>
            <person name="Zdobnov E."/>
            <person name="Zhang P."/>
            <person name="Zhang Y."/>
            <person name="Zimin A.V."/>
            <person name="Baldwin J."/>
            <person name="Abdouelleil A."/>
            <person name="Abdulkadir J."/>
            <person name="Abebe A."/>
            <person name="Abera B."/>
            <person name="Abreu J."/>
            <person name="Acer S.C."/>
            <person name="Aftuck L."/>
            <person name="Alexander A."/>
            <person name="An P."/>
            <person name="Anderson E."/>
            <person name="Anderson S."/>
            <person name="Arachi H."/>
            <person name="Azer M."/>
            <person name="Bachantsang P."/>
            <person name="Barry A."/>
            <person name="Bayul T."/>
            <person name="Berlin A."/>
            <person name="Bessette D."/>
            <person name="Bloom T."/>
            <person name="Blye J."/>
            <person name="Boguslavskiy L."/>
            <person name="Bonnet C."/>
            <person name="Boukhgalter B."/>
            <person name="Bourzgui I."/>
            <person name="Brown A."/>
            <person name="Cahill P."/>
            <person name="Channer S."/>
            <person name="Cheshatsang Y."/>
            <person name="Chuda L."/>
            <person name="Citroen M."/>
            <person name="Collymore A."/>
            <person name="Cooke P."/>
            <person name="Costello M."/>
            <person name="D'Aco K."/>
            <person name="Daza R."/>
            <person name="De Haan G."/>
            <person name="DeGray S."/>
            <person name="DeMaso C."/>
            <person name="Dhargay N."/>
            <person name="Dooley K."/>
            <person name="Dooley E."/>
            <person name="Doricent M."/>
            <person name="Dorje P."/>
            <person name="Dorjee K."/>
            <person name="Dupes A."/>
            <person name="Elong R."/>
            <person name="Falk J."/>
            <person name="Farina A."/>
            <person name="Faro S."/>
            <person name="Ferguson D."/>
            <person name="Fisher S."/>
            <person name="Foley C.D."/>
            <person name="Franke A."/>
            <person name="Friedrich D."/>
            <person name="Gadbois L."/>
            <person name="Gearin G."/>
            <person name="Gearin C.R."/>
            <person name="Giannoukos G."/>
            <person name="Goode T."/>
            <person name="Graham J."/>
            <person name="Grandbois E."/>
            <person name="Grewal S."/>
            <person name="Gyaltsen K."/>
            <person name="Hafez N."/>
            <person name="Hagos B."/>
            <person name="Hall J."/>
            <person name="Henson C."/>
            <person name="Hollinger A."/>
            <person name="Honan T."/>
            <person name="Huard M.D."/>
            <person name="Hughes L."/>
            <person name="Hurhula B."/>
            <person name="Husby M.E."/>
            <person name="Kamat A."/>
            <person name="Kanga B."/>
            <person name="Kashin S."/>
            <person name="Khazanovich D."/>
            <person name="Kisner P."/>
            <person name="Lance K."/>
            <person name="Lara M."/>
            <person name="Lee W."/>
            <person name="Lennon N."/>
            <person name="Letendre F."/>
            <person name="LeVine R."/>
            <person name="Lipovsky A."/>
            <person name="Liu X."/>
            <person name="Liu J."/>
            <person name="Liu S."/>
            <person name="Lokyitsang T."/>
            <person name="Lokyitsang Y."/>
            <person name="Lubonja R."/>
            <person name="Lui A."/>
            <person name="MacDonald P."/>
            <person name="Magnisalis V."/>
            <person name="Maru K."/>
            <person name="Matthews C."/>
            <person name="McCusker W."/>
            <person name="McDonough S."/>
            <person name="Mehta T."/>
            <person name="Meldrim J."/>
            <person name="Meneus L."/>
            <person name="Mihai O."/>
            <person name="Mihalev A."/>
            <person name="Mihova T."/>
            <person name="Mittelman R."/>
            <person name="Mlenga V."/>
            <person name="Montmayeur A."/>
            <person name="Mulrain L."/>
            <person name="Navidi A."/>
            <person name="Naylor J."/>
            <person name="Negash T."/>
            <person name="Nguyen T."/>
            <person name="Nguyen N."/>
            <person name="Nicol R."/>
            <person name="Norbu C."/>
            <person name="Norbu N."/>
            <person name="Novod N."/>
            <person name="O'Neill B."/>
            <person name="Osman S."/>
            <person name="Markiewicz E."/>
            <person name="Oyono O.L."/>
            <person name="Patti C."/>
            <person name="Phunkhang P."/>
            <person name="Pierre F."/>
            <person name="Priest M."/>
            <person name="Raghuraman S."/>
            <person name="Rege F."/>
            <person name="Reyes R."/>
            <person name="Rise C."/>
            <person name="Rogov P."/>
            <person name="Ross K."/>
            <person name="Ryan E."/>
            <person name="Settipalli S."/>
            <person name="Shea T."/>
            <person name="Sherpa N."/>
            <person name="Shi L."/>
            <person name="Shih D."/>
            <person name="Sparrow T."/>
            <person name="Spaulding J."/>
            <person name="Stalker J."/>
            <person name="Stange-Thomann N."/>
            <person name="Stavropoulos S."/>
            <person name="Stone C."/>
            <person name="Strader C."/>
            <person name="Tesfaye S."/>
            <person name="Thomson T."/>
            <person name="Thoulutsang Y."/>
            <person name="Thoulutsang D."/>
            <person name="Topham K."/>
            <person name="Topping I."/>
            <person name="Tsamla T."/>
            <person name="Vassiliev H."/>
            <person name="Vo A."/>
            <person name="Wangchuk T."/>
            <person name="Wangdi T."/>
            <person name="Weiand M."/>
            <person name="Wilkinson J."/>
            <person name="Wilson A."/>
            <person name="Yadav S."/>
            <person name="Young G."/>
            <person name="Yu Q."/>
            <person name="Zembek L."/>
            <person name="Zhong D."/>
            <person name="Zimmer A."/>
            <person name="Zwirko Z."/>
            <person name="Jaffe D.B."/>
            <person name="Alvarez P."/>
            <person name="Brockman W."/>
            <person name="Butler J."/>
            <person name="Chin C."/>
            <person name="Gnerre S."/>
            <person name="Grabherr M."/>
            <person name="Kleber M."/>
            <person name="Mauceli E."/>
            <person name="MacCallum I."/>
        </authorList>
    </citation>
    <scope>NUCLEOTIDE SEQUENCE [LARGE SCALE GENOMIC DNA]</scope>
    <source>
        <strain evidence="4">Tucson 15081-1352.22</strain>
    </source>
</reference>
<organism evidence="3 4">
    <name type="scientific">Drosophila mojavensis</name>
    <name type="common">Fruit fly</name>
    <dbReference type="NCBI Taxonomy" id="7230"/>
    <lineage>
        <taxon>Eukaryota</taxon>
        <taxon>Metazoa</taxon>
        <taxon>Ecdysozoa</taxon>
        <taxon>Arthropoda</taxon>
        <taxon>Hexapoda</taxon>
        <taxon>Insecta</taxon>
        <taxon>Pterygota</taxon>
        <taxon>Neoptera</taxon>
        <taxon>Endopterygota</taxon>
        <taxon>Diptera</taxon>
        <taxon>Brachycera</taxon>
        <taxon>Muscomorpha</taxon>
        <taxon>Ephydroidea</taxon>
        <taxon>Drosophilidae</taxon>
        <taxon>Drosophila</taxon>
    </lineage>
</organism>
<dbReference type="FunCoup" id="B4L5I8">
    <property type="interactions" value="5"/>
</dbReference>
<dbReference type="HOGENOM" id="CLU_109508_0_0_1"/>
<evidence type="ECO:0000313" key="3">
    <source>
        <dbReference type="EMBL" id="EDW06447.1"/>
    </source>
</evidence>